<keyword evidence="1" id="KW-0539">Nucleus</keyword>
<keyword evidence="1" id="KW-0805">Transcription regulation</keyword>
<dbReference type="InterPro" id="IPR018783">
    <property type="entry name" value="TF_ENY2"/>
</dbReference>
<keyword evidence="1" id="KW-0010">Activator</keyword>
<dbReference type="GO" id="GO:0070390">
    <property type="term" value="C:transcription export complex 2"/>
    <property type="evidence" value="ECO:0007669"/>
    <property type="project" value="UniProtKB-UniRule"/>
</dbReference>
<dbReference type="GeneID" id="100900901"/>
<dbReference type="GO" id="GO:0005654">
    <property type="term" value="C:nucleoplasm"/>
    <property type="evidence" value="ECO:0007669"/>
    <property type="project" value="UniProtKB-SubCell"/>
</dbReference>
<name>A0AAJ6VUK2_9ACAR</name>
<keyword evidence="1" id="KW-0156">Chromatin regulator</keyword>
<comment type="subcellular location">
    <subcellularLocation>
        <location evidence="1">Nucleus</location>
        <location evidence="1">Nucleoplasm</location>
    </subcellularLocation>
</comment>
<comment type="similarity">
    <text evidence="1">Belongs to the ENY2 family.</text>
</comment>
<dbReference type="PANTHER" id="PTHR12514">
    <property type="entry name" value="ENHANCER OF YELLOW 2 TRANSCRIPTION FACTOR"/>
    <property type="match status" value="1"/>
</dbReference>
<dbReference type="InterPro" id="IPR038212">
    <property type="entry name" value="TF_EnY2_sf"/>
</dbReference>
<dbReference type="Proteomes" id="UP000694867">
    <property type="component" value="Unplaced"/>
</dbReference>
<comment type="function">
    <text evidence="1">Involved in mRNA export coupled transcription activation by association with both the TREX-2 and the SAGA complexes. The transcription regulatory histone acetylation (HAT) complex SAGA is a multiprotein complex that activates transcription by remodeling chromatin and mediating histone acetylation and deubiquitination. Within the SAGA complex, participates to a subcomplex that specifically deubiquitinates histones. The SAGA complex is recruited to specific gene promoters by activators, where it is required for transcription. The TREX-2 complex functions in docking export-competent ribonucleoprotein particles (mRNPs) to the nuclear entrance of the nuclear pore complex (nuclear basket). TREX-2 participates in mRNA export and accurate chromatin positioning in the nucleus by tethering genes to the nuclear periphery.</text>
</comment>
<accession>A0AAJ6VUK2</accession>
<evidence type="ECO:0000313" key="2">
    <source>
        <dbReference type="Proteomes" id="UP000694867"/>
    </source>
</evidence>
<sequence>MNQELSNRIRQKLVATGEEERLKELLKTRLLSSGWRDELSAVAREYLKAKGVQHVDVEELQNVLLVEARKSIPDTVKKELLVEIRDFVMQHEGIL</sequence>
<evidence type="ECO:0000256" key="1">
    <source>
        <dbReference type="HAMAP-Rule" id="MF_03046"/>
    </source>
</evidence>
<dbReference type="RefSeq" id="XP_003737071.1">
    <property type="nucleotide sequence ID" value="XM_003737023.1"/>
</dbReference>
<dbReference type="GO" id="GO:0006406">
    <property type="term" value="P:mRNA export from nucleus"/>
    <property type="evidence" value="ECO:0007669"/>
    <property type="project" value="UniProtKB-UniRule"/>
</dbReference>
<dbReference type="GO" id="GO:0006368">
    <property type="term" value="P:transcription elongation by RNA polymerase II"/>
    <property type="evidence" value="ECO:0007669"/>
    <property type="project" value="UniProtKB-UniRule"/>
</dbReference>
<dbReference type="GO" id="GO:0000124">
    <property type="term" value="C:SAGA complex"/>
    <property type="evidence" value="ECO:0007669"/>
    <property type="project" value="UniProtKB-UniRule"/>
</dbReference>
<dbReference type="GO" id="GO:0015031">
    <property type="term" value="P:protein transport"/>
    <property type="evidence" value="ECO:0007669"/>
    <property type="project" value="UniProtKB-KW"/>
</dbReference>
<comment type="subunit">
    <text evidence="1">Component of the nuclear pore complex (NPC)-associated TREX-2 complex (transcription and export complex 2). Component of the SAGA transcription coactivator-HAT complex. Within the SAGA complex, participates to a subcomplex of SAGA called the DUB module (deubiquitination module).</text>
</comment>
<reference evidence="3" key="1">
    <citation type="submission" date="2025-08" db="UniProtKB">
        <authorList>
            <consortium name="RefSeq"/>
        </authorList>
    </citation>
    <scope>IDENTIFICATION</scope>
</reference>
<keyword evidence="1" id="KW-0811">Translocation</keyword>
<protein>
    <recommendedName>
        <fullName evidence="1">Transcription and mRNA export factor ENY2</fullName>
    </recommendedName>
    <alternativeName>
        <fullName evidence="1">Enhancer of yellow 2 transcription factor homolog</fullName>
    </alternativeName>
</protein>
<evidence type="ECO:0000313" key="3">
    <source>
        <dbReference type="RefSeq" id="XP_003737071.1"/>
    </source>
</evidence>
<keyword evidence="1" id="KW-0813">Transport</keyword>
<dbReference type="GO" id="GO:0006325">
    <property type="term" value="P:chromatin organization"/>
    <property type="evidence" value="ECO:0007669"/>
    <property type="project" value="UniProtKB-KW"/>
</dbReference>
<keyword evidence="1" id="KW-0804">Transcription</keyword>
<dbReference type="GO" id="GO:0005643">
    <property type="term" value="C:nuclear pore"/>
    <property type="evidence" value="ECO:0007669"/>
    <property type="project" value="UniProtKB-UniRule"/>
</dbReference>
<keyword evidence="1" id="KW-0509">mRNA transport</keyword>
<dbReference type="HAMAP" id="MF_03046">
    <property type="entry name" value="ENY2_Sus1"/>
    <property type="match status" value="1"/>
</dbReference>
<keyword evidence="1" id="KW-0653">Protein transport</keyword>
<dbReference type="KEGG" id="goe:100900901"/>
<organism evidence="2 3">
    <name type="scientific">Galendromus occidentalis</name>
    <name type="common">western predatory mite</name>
    <dbReference type="NCBI Taxonomy" id="34638"/>
    <lineage>
        <taxon>Eukaryota</taxon>
        <taxon>Metazoa</taxon>
        <taxon>Ecdysozoa</taxon>
        <taxon>Arthropoda</taxon>
        <taxon>Chelicerata</taxon>
        <taxon>Arachnida</taxon>
        <taxon>Acari</taxon>
        <taxon>Parasitiformes</taxon>
        <taxon>Mesostigmata</taxon>
        <taxon>Gamasina</taxon>
        <taxon>Phytoseioidea</taxon>
        <taxon>Phytoseiidae</taxon>
        <taxon>Typhlodrominae</taxon>
        <taxon>Galendromus</taxon>
    </lineage>
</organism>
<gene>
    <name evidence="3" type="primary">LOC100900901</name>
</gene>
<dbReference type="GO" id="GO:0003713">
    <property type="term" value="F:transcription coactivator activity"/>
    <property type="evidence" value="ECO:0007669"/>
    <property type="project" value="UniProtKB-UniRule"/>
</dbReference>
<dbReference type="Pfam" id="PF10163">
    <property type="entry name" value="EnY2"/>
    <property type="match status" value="1"/>
</dbReference>
<dbReference type="Gene3D" id="1.10.246.140">
    <property type="match status" value="1"/>
</dbReference>
<keyword evidence="2" id="KW-1185">Reference proteome</keyword>
<dbReference type="GO" id="GO:0071819">
    <property type="term" value="C:DUBm complex"/>
    <property type="evidence" value="ECO:0007669"/>
    <property type="project" value="UniProtKB-UniRule"/>
</dbReference>
<dbReference type="AlphaFoldDB" id="A0AAJ6VUK2"/>
<proteinExistence type="inferred from homology"/>